<organism evidence="1 2">
    <name type="scientific">Parvibaculum sedimenti</name>
    <dbReference type="NCBI Taxonomy" id="2608632"/>
    <lineage>
        <taxon>Bacteria</taxon>
        <taxon>Pseudomonadati</taxon>
        <taxon>Pseudomonadota</taxon>
        <taxon>Alphaproteobacteria</taxon>
        <taxon>Hyphomicrobiales</taxon>
        <taxon>Parvibaculaceae</taxon>
        <taxon>Parvibaculum</taxon>
    </lineage>
</organism>
<protein>
    <submittedName>
        <fullName evidence="1">Uncharacterized protein</fullName>
    </submittedName>
</protein>
<dbReference type="AlphaFoldDB" id="A0A6N6VHB1"/>
<reference evidence="1 2" key="1">
    <citation type="submission" date="2019-09" db="EMBL/GenBank/DDBJ databases">
        <title>Parvibaculum sedimenti sp. nov., isolated from sediment.</title>
        <authorList>
            <person name="Wang Y."/>
        </authorList>
    </citation>
    <scope>NUCLEOTIDE SEQUENCE [LARGE SCALE GENOMIC DNA]</scope>
    <source>
        <strain evidence="1 2">HXT-9</strain>
    </source>
</reference>
<gene>
    <name evidence="1" type="ORF">F2P47_11700</name>
</gene>
<evidence type="ECO:0000313" key="2">
    <source>
        <dbReference type="Proteomes" id="UP000468901"/>
    </source>
</evidence>
<sequence>MSGHSARSTTHGTVCIPPFGLPGSLDIPAGAKGIILFAHGSGSSRLSPRNNYVGKALRDGGLGTLLFDLLTEEEEAVRAHVFDIELLAGRLSTAAEWLVAEPVAAGLSLGLFGASTGAAAALVAAARADIYGAIVSRGGRPDLAGEALSLVTAPTLLIVGGNDRDVLALNREALAQLRCTKELAIVPGATHLFEEPGALDQVIELARDWFLLHLPQAGKRA</sequence>
<keyword evidence="2" id="KW-1185">Reference proteome</keyword>
<comment type="caution">
    <text evidence="1">The sequence shown here is derived from an EMBL/GenBank/DDBJ whole genome shotgun (WGS) entry which is preliminary data.</text>
</comment>
<evidence type="ECO:0000313" key="1">
    <source>
        <dbReference type="EMBL" id="KAB7739728.1"/>
    </source>
</evidence>
<dbReference type="SUPFAM" id="SSF53474">
    <property type="entry name" value="alpha/beta-Hydrolases"/>
    <property type="match status" value="1"/>
</dbReference>
<proteinExistence type="predicted"/>
<dbReference type="RefSeq" id="WP_152216537.1">
    <property type="nucleotide sequence ID" value="NZ_WESC01000009.1"/>
</dbReference>
<dbReference type="InterPro" id="IPR029058">
    <property type="entry name" value="AB_hydrolase_fold"/>
</dbReference>
<dbReference type="EMBL" id="WESC01000009">
    <property type="protein sequence ID" value="KAB7739728.1"/>
    <property type="molecule type" value="Genomic_DNA"/>
</dbReference>
<accession>A0A6N6VHB1</accession>
<name>A0A6N6VHB1_9HYPH</name>
<dbReference type="Gene3D" id="3.40.50.1820">
    <property type="entry name" value="alpha/beta hydrolase"/>
    <property type="match status" value="1"/>
</dbReference>
<dbReference type="Proteomes" id="UP000468901">
    <property type="component" value="Unassembled WGS sequence"/>
</dbReference>